<accession>A0A133VQ70</accession>
<dbReference type="Proteomes" id="UP000070175">
    <property type="component" value="Unassembled WGS sequence"/>
</dbReference>
<feature type="region of interest" description="Disordered" evidence="2">
    <location>
        <begin position="1"/>
        <end position="21"/>
    </location>
</feature>
<evidence type="ECO:0000313" key="5">
    <source>
        <dbReference type="Proteomes" id="UP000070175"/>
    </source>
</evidence>
<protein>
    <recommendedName>
        <fullName evidence="3">Methyltransferase domain-containing protein</fullName>
    </recommendedName>
</protein>
<comment type="caution">
    <text evidence="4">The sequence shown here is derived from an EMBL/GenBank/DDBJ whole genome shotgun (WGS) entry which is preliminary data.</text>
</comment>
<proteinExistence type="predicted"/>
<dbReference type="CDD" id="cd02440">
    <property type="entry name" value="AdoMet_MTases"/>
    <property type="match status" value="1"/>
</dbReference>
<keyword evidence="1" id="KW-0808">Transferase</keyword>
<sequence length="205" mass="23897">MSKTRKEKWEKKYRKGNHHTEEEPSPLLLQWLESLPSGKALDVGCGAGRNSLFLADQGYEVDAIDFSEEAIKRGKSRAQDLGLEINWIQADVNKYEFPSEKYDLIIVTFFHPRGMLSEIKKSLKNDGFFLYEHHLSVEDEIVRGPKSDKFRYEPNELLKLFSDFQVLYYREGILGRETDEKSAIVKMVARKAFNFRKSLPNFTEH</sequence>
<evidence type="ECO:0000313" key="4">
    <source>
        <dbReference type="EMBL" id="KXB08578.1"/>
    </source>
</evidence>
<dbReference type="InterPro" id="IPR029063">
    <property type="entry name" value="SAM-dependent_MTases_sf"/>
</dbReference>
<feature type="domain" description="Methyltransferase" evidence="3">
    <location>
        <begin position="41"/>
        <end position="127"/>
    </location>
</feature>
<name>A0A133VQ70_9EURY</name>
<evidence type="ECO:0000259" key="3">
    <source>
        <dbReference type="Pfam" id="PF13649"/>
    </source>
</evidence>
<organism evidence="4 5">
    <name type="scientific">candidate division MSBL1 archaeon SCGC-AAA382N08</name>
    <dbReference type="NCBI Taxonomy" id="1698285"/>
    <lineage>
        <taxon>Archaea</taxon>
        <taxon>Methanobacteriati</taxon>
        <taxon>Methanobacteriota</taxon>
        <taxon>candidate division MSBL1</taxon>
    </lineage>
</organism>
<gene>
    <name evidence="4" type="ORF">AKJ56_00880</name>
</gene>
<dbReference type="AlphaFoldDB" id="A0A133VQ70"/>
<dbReference type="GO" id="GO:0016740">
    <property type="term" value="F:transferase activity"/>
    <property type="evidence" value="ECO:0007669"/>
    <property type="project" value="UniProtKB-KW"/>
</dbReference>
<dbReference type="EMBL" id="LHYJ01000009">
    <property type="protein sequence ID" value="KXB08578.1"/>
    <property type="molecule type" value="Genomic_DNA"/>
</dbReference>
<evidence type="ECO:0000256" key="2">
    <source>
        <dbReference type="SAM" id="MobiDB-lite"/>
    </source>
</evidence>
<dbReference type="Pfam" id="PF13649">
    <property type="entry name" value="Methyltransf_25"/>
    <property type="match status" value="1"/>
</dbReference>
<evidence type="ECO:0000256" key="1">
    <source>
        <dbReference type="ARBA" id="ARBA00022679"/>
    </source>
</evidence>
<dbReference type="InterPro" id="IPR041698">
    <property type="entry name" value="Methyltransf_25"/>
</dbReference>
<dbReference type="PANTHER" id="PTHR43861">
    <property type="entry name" value="TRANS-ACONITATE 2-METHYLTRANSFERASE-RELATED"/>
    <property type="match status" value="1"/>
</dbReference>
<reference evidence="4 5" key="1">
    <citation type="journal article" date="2016" name="Sci. Rep.">
        <title>Metabolic traits of an uncultured archaeal lineage -MSBL1- from brine pools of the Red Sea.</title>
        <authorList>
            <person name="Mwirichia R."/>
            <person name="Alam I."/>
            <person name="Rashid M."/>
            <person name="Vinu M."/>
            <person name="Ba-Alawi W."/>
            <person name="Anthony Kamau A."/>
            <person name="Kamanda Ngugi D."/>
            <person name="Goker M."/>
            <person name="Klenk H.P."/>
            <person name="Bajic V."/>
            <person name="Stingl U."/>
        </authorList>
    </citation>
    <scope>NUCLEOTIDE SEQUENCE [LARGE SCALE GENOMIC DNA]</scope>
    <source>
        <strain evidence="4">SCGC-AAA382N08</strain>
    </source>
</reference>
<dbReference type="SUPFAM" id="SSF53335">
    <property type="entry name" value="S-adenosyl-L-methionine-dependent methyltransferases"/>
    <property type="match status" value="1"/>
</dbReference>
<dbReference type="Gene3D" id="3.40.50.150">
    <property type="entry name" value="Vaccinia Virus protein VP39"/>
    <property type="match status" value="1"/>
</dbReference>
<keyword evidence="5" id="KW-1185">Reference proteome</keyword>